<evidence type="ECO:0000256" key="1">
    <source>
        <dbReference type="ARBA" id="ARBA00022729"/>
    </source>
</evidence>
<dbReference type="Gene3D" id="2.50.20.10">
    <property type="entry name" value="Lipoprotein localisation LolA/LolB/LppX"/>
    <property type="match status" value="1"/>
</dbReference>
<dbReference type="PANTHER" id="PTHR35869:SF1">
    <property type="entry name" value="OUTER-MEMBRANE LIPOPROTEIN CARRIER PROTEIN"/>
    <property type="match status" value="1"/>
</dbReference>
<dbReference type="Pfam" id="PF03548">
    <property type="entry name" value="LolA"/>
    <property type="match status" value="1"/>
</dbReference>
<keyword evidence="4" id="KW-1185">Reference proteome</keyword>
<protein>
    <submittedName>
        <fullName evidence="3">Outer membrane lipoprotein carrier protein LolA</fullName>
    </submittedName>
</protein>
<proteinExistence type="predicted"/>
<dbReference type="SUPFAM" id="SSF89392">
    <property type="entry name" value="Prokaryotic lipoproteins and lipoprotein localization factors"/>
    <property type="match status" value="1"/>
</dbReference>
<organism evidence="3 4">
    <name type="scientific">Pontibaca salina</name>
    <dbReference type="NCBI Taxonomy" id="2795731"/>
    <lineage>
        <taxon>Bacteria</taxon>
        <taxon>Pseudomonadati</taxon>
        <taxon>Pseudomonadota</taxon>
        <taxon>Alphaproteobacteria</taxon>
        <taxon>Rhodobacterales</taxon>
        <taxon>Roseobacteraceae</taxon>
        <taxon>Pontibaca</taxon>
    </lineage>
</organism>
<dbReference type="EMBL" id="JAEIJD010000004">
    <property type="protein sequence ID" value="MBI6629670.1"/>
    <property type="molecule type" value="Genomic_DNA"/>
</dbReference>
<sequence>MKKLVLAAALILSAPSAWAEGKLSLSEISQYLNGMTTAQAPFTQINDDGSLSTGKLYIHRPGRMRFQYEKPNNAVVMAGGGTVVIQDPKSNQPPESYPLKRTPLSIILQRNVDLGRANMVVGHSYDGTSTIVTAQDPEHPDYGNIELMFTGNPVELRKWVINDSSGTSTTVILGVLETDMRLNSNLFTPPHAGSSGGR</sequence>
<accession>A0A934HSD4</accession>
<reference evidence="3" key="1">
    <citation type="submission" date="2020-12" db="EMBL/GenBank/DDBJ databases">
        <title>Pontibaca salina gen. nov., sp. nov., isolated from marine sediment.</title>
        <authorList>
            <person name="Bo J."/>
            <person name="Wang S."/>
            <person name="Song X."/>
            <person name="Du Z."/>
        </authorList>
    </citation>
    <scope>NUCLEOTIDE SEQUENCE</scope>
    <source>
        <strain evidence="3">S1109L</strain>
    </source>
</reference>
<keyword evidence="3" id="KW-0449">Lipoprotein</keyword>
<dbReference type="InterPro" id="IPR004564">
    <property type="entry name" value="OM_lipoprot_carrier_LolA-like"/>
</dbReference>
<dbReference type="PANTHER" id="PTHR35869">
    <property type="entry name" value="OUTER-MEMBRANE LIPOPROTEIN CARRIER PROTEIN"/>
    <property type="match status" value="1"/>
</dbReference>
<gene>
    <name evidence="3" type="ORF">JAO82_07200</name>
</gene>
<dbReference type="AlphaFoldDB" id="A0A934HSD4"/>
<feature type="signal peptide" evidence="2">
    <location>
        <begin position="1"/>
        <end position="19"/>
    </location>
</feature>
<evidence type="ECO:0000256" key="2">
    <source>
        <dbReference type="SAM" id="SignalP"/>
    </source>
</evidence>
<dbReference type="RefSeq" id="WP_198685694.1">
    <property type="nucleotide sequence ID" value="NZ_JAEIJD010000004.1"/>
</dbReference>
<keyword evidence="1 2" id="KW-0732">Signal</keyword>
<dbReference type="Proteomes" id="UP000613255">
    <property type="component" value="Unassembled WGS sequence"/>
</dbReference>
<name>A0A934HSD4_9RHOB</name>
<feature type="chain" id="PRO_5037136311" evidence="2">
    <location>
        <begin position="20"/>
        <end position="198"/>
    </location>
</feature>
<dbReference type="InterPro" id="IPR029046">
    <property type="entry name" value="LolA/LolB/LppX"/>
</dbReference>
<evidence type="ECO:0000313" key="4">
    <source>
        <dbReference type="Proteomes" id="UP000613255"/>
    </source>
</evidence>
<dbReference type="CDD" id="cd16325">
    <property type="entry name" value="LolA"/>
    <property type="match status" value="1"/>
</dbReference>
<evidence type="ECO:0000313" key="3">
    <source>
        <dbReference type="EMBL" id="MBI6629670.1"/>
    </source>
</evidence>
<comment type="caution">
    <text evidence="3">The sequence shown here is derived from an EMBL/GenBank/DDBJ whole genome shotgun (WGS) entry which is preliminary data.</text>
</comment>